<organism evidence="2 3">
    <name type="scientific">Heterodera trifolii</name>
    <dbReference type="NCBI Taxonomy" id="157864"/>
    <lineage>
        <taxon>Eukaryota</taxon>
        <taxon>Metazoa</taxon>
        <taxon>Ecdysozoa</taxon>
        <taxon>Nematoda</taxon>
        <taxon>Chromadorea</taxon>
        <taxon>Rhabditida</taxon>
        <taxon>Tylenchina</taxon>
        <taxon>Tylenchomorpha</taxon>
        <taxon>Tylenchoidea</taxon>
        <taxon>Heteroderidae</taxon>
        <taxon>Heteroderinae</taxon>
        <taxon>Heterodera</taxon>
    </lineage>
</organism>
<name>A0ABD2JL04_9BILA</name>
<dbReference type="EMBL" id="JBICBT010000946">
    <property type="protein sequence ID" value="KAL3091240.1"/>
    <property type="molecule type" value="Genomic_DNA"/>
</dbReference>
<reference evidence="2 3" key="1">
    <citation type="submission" date="2024-10" db="EMBL/GenBank/DDBJ databases">
        <authorList>
            <person name="Kim D."/>
        </authorList>
    </citation>
    <scope>NUCLEOTIDE SEQUENCE [LARGE SCALE GENOMIC DNA]</scope>
    <source>
        <strain evidence="2">BH-2024</strain>
    </source>
</reference>
<accession>A0ABD2JL04</accession>
<evidence type="ECO:0000313" key="2">
    <source>
        <dbReference type="EMBL" id="KAL3091240.1"/>
    </source>
</evidence>
<evidence type="ECO:0000256" key="1">
    <source>
        <dbReference type="SAM" id="SignalP"/>
    </source>
</evidence>
<sequence length="72" mass="7625">MAFKLAFWLIATGICLAILLVVQMPCQTDAVDVHPAVRTAVRLANTKGGQMALGVVAPGAIPAARMAKYFVR</sequence>
<dbReference type="Proteomes" id="UP001620626">
    <property type="component" value="Unassembled WGS sequence"/>
</dbReference>
<feature type="chain" id="PRO_5044820664" evidence="1">
    <location>
        <begin position="31"/>
        <end position="72"/>
    </location>
</feature>
<feature type="signal peptide" evidence="1">
    <location>
        <begin position="1"/>
        <end position="30"/>
    </location>
</feature>
<gene>
    <name evidence="2" type="ORF">niasHT_026499</name>
</gene>
<protein>
    <submittedName>
        <fullName evidence="2">Uncharacterized protein</fullName>
    </submittedName>
</protein>
<proteinExistence type="predicted"/>
<keyword evidence="1" id="KW-0732">Signal</keyword>
<dbReference type="AlphaFoldDB" id="A0ABD2JL04"/>
<evidence type="ECO:0000313" key="3">
    <source>
        <dbReference type="Proteomes" id="UP001620626"/>
    </source>
</evidence>
<keyword evidence="3" id="KW-1185">Reference proteome</keyword>
<comment type="caution">
    <text evidence="2">The sequence shown here is derived from an EMBL/GenBank/DDBJ whole genome shotgun (WGS) entry which is preliminary data.</text>
</comment>